<feature type="domain" description="DUF222" evidence="2">
    <location>
        <begin position="116"/>
        <end position="389"/>
    </location>
</feature>
<dbReference type="CDD" id="cd00085">
    <property type="entry name" value="HNHc"/>
    <property type="match status" value="1"/>
</dbReference>
<name>A0A916SEM3_9MICO</name>
<feature type="region of interest" description="Disordered" evidence="1">
    <location>
        <begin position="90"/>
        <end position="109"/>
    </location>
</feature>
<evidence type="ECO:0000313" key="4">
    <source>
        <dbReference type="Proteomes" id="UP000606922"/>
    </source>
</evidence>
<evidence type="ECO:0000256" key="1">
    <source>
        <dbReference type="SAM" id="MobiDB-lite"/>
    </source>
</evidence>
<dbReference type="InterPro" id="IPR003870">
    <property type="entry name" value="DUF222"/>
</dbReference>
<dbReference type="Proteomes" id="UP000606922">
    <property type="component" value="Unassembled WGS sequence"/>
</dbReference>
<organism evidence="3 4">
    <name type="scientific">Conyzicola nivalis</name>
    <dbReference type="NCBI Taxonomy" id="1477021"/>
    <lineage>
        <taxon>Bacteria</taxon>
        <taxon>Bacillati</taxon>
        <taxon>Actinomycetota</taxon>
        <taxon>Actinomycetes</taxon>
        <taxon>Micrococcales</taxon>
        <taxon>Microbacteriaceae</taxon>
        <taxon>Conyzicola</taxon>
    </lineage>
</organism>
<gene>
    <name evidence="3" type="ORF">GCM10010979_07250</name>
</gene>
<dbReference type="Pfam" id="PF02720">
    <property type="entry name" value="DUF222"/>
    <property type="match status" value="1"/>
</dbReference>
<proteinExistence type="predicted"/>
<feature type="region of interest" description="Disordered" evidence="1">
    <location>
        <begin position="1"/>
        <end position="34"/>
    </location>
</feature>
<dbReference type="InterPro" id="IPR003615">
    <property type="entry name" value="HNH_nuc"/>
</dbReference>
<dbReference type="EMBL" id="BMGB01000001">
    <property type="protein sequence ID" value="GGA95365.1"/>
    <property type="molecule type" value="Genomic_DNA"/>
</dbReference>
<comment type="caution">
    <text evidence="3">The sequence shown here is derived from an EMBL/GenBank/DDBJ whole genome shotgun (WGS) entry which is preliminary data.</text>
</comment>
<dbReference type="AlphaFoldDB" id="A0A916SEM3"/>
<feature type="region of interest" description="Disordered" evidence="1">
    <location>
        <begin position="479"/>
        <end position="506"/>
    </location>
</feature>
<protein>
    <recommendedName>
        <fullName evidence="2">DUF222 domain-containing protein</fullName>
    </recommendedName>
</protein>
<evidence type="ECO:0000313" key="3">
    <source>
        <dbReference type="EMBL" id="GGA95365.1"/>
    </source>
</evidence>
<dbReference type="RefSeq" id="WP_188509326.1">
    <property type="nucleotide sequence ID" value="NZ_BMGB01000001.1"/>
</dbReference>
<accession>A0A916SEM3</accession>
<reference evidence="3" key="1">
    <citation type="journal article" date="2014" name="Int. J. Syst. Evol. Microbiol.">
        <title>Complete genome sequence of Corynebacterium casei LMG S-19264T (=DSM 44701T), isolated from a smear-ripened cheese.</title>
        <authorList>
            <consortium name="US DOE Joint Genome Institute (JGI-PGF)"/>
            <person name="Walter F."/>
            <person name="Albersmeier A."/>
            <person name="Kalinowski J."/>
            <person name="Ruckert C."/>
        </authorList>
    </citation>
    <scope>NUCLEOTIDE SEQUENCE</scope>
    <source>
        <strain evidence="3">CGMCC 1.12813</strain>
    </source>
</reference>
<keyword evidence="4" id="KW-1185">Reference proteome</keyword>
<sequence>MRTDEQFEDPGGVPPGLYPPTEPPPEVAEPGRFPGSVNPYAASRHAQRRALFAEFLDRAEITDRQLSITMAERARRIDELRRVSVTIAADESTEDESRPSHLRAAGGADSGWSIENRAKTELATELATAFNLSKNAARTLLAESETLVADLPLTLGALGDGAIRYEHARVIASTAWTLPQQSRAEFEAELVPLASTLILSAFRARVVSTRERIHSETMQERHERAAAFRNVSIELGEDGTGYLTLRDSNEVIAAIYNRVTDIALVKVKDDPRTLAQRRADVATEILIKGDLCAALDDDADPMASDGKRLGHGIVANVHIEVPVLTLLGLDTAPATLEGKVPIDPATARKLVADAPGFFRLLTDPVTGSVVAFDDTFRFLPASLRRAVRLVDGTCTGPWCDATPQESDGHHPNEWQKSRDTSLDNSALLCKPDHRLVHNTRWTMNKLANGDKQWISPCGRIRRVTPIRRLSPAFVEALKPDPRQGSDIGASSAWESTEYPGEGTMPF</sequence>
<feature type="compositionally biased region" description="Pro residues" evidence="1">
    <location>
        <begin position="12"/>
        <end position="27"/>
    </location>
</feature>
<evidence type="ECO:0000259" key="2">
    <source>
        <dbReference type="Pfam" id="PF02720"/>
    </source>
</evidence>
<reference evidence="3" key="2">
    <citation type="submission" date="2020-09" db="EMBL/GenBank/DDBJ databases">
        <authorList>
            <person name="Sun Q."/>
            <person name="Zhou Y."/>
        </authorList>
    </citation>
    <scope>NUCLEOTIDE SEQUENCE</scope>
    <source>
        <strain evidence="3">CGMCC 1.12813</strain>
    </source>
</reference>